<dbReference type="FunFam" id="3.40.50.620:FF:000038">
    <property type="entry name" value="Argininosuccinate synthase"/>
    <property type="match status" value="1"/>
</dbReference>
<dbReference type="InterPro" id="IPR014729">
    <property type="entry name" value="Rossmann-like_a/b/a_fold"/>
</dbReference>
<dbReference type="PANTHER" id="PTHR11587">
    <property type="entry name" value="ARGININOSUCCINATE SYNTHASE"/>
    <property type="match status" value="1"/>
</dbReference>
<keyword evidence="6 10" id="KW-0436">Ligase</keyword>
<evidence type="ECO:0000256" key="7">
    <source>
        <dbReference type="ARBA" id="ARBA00022605"/>
    </source>
</evidence>
<feature type="binding site" evidence="10">
    <location>
        <begin position="9"/>
        <end position="17"/>
    </location>
    <ligand>
        <name>ATP</name>
        <dbReference type="ChEBI" id="CHEBI:30616"/>
    </ligand>
</feature>
<feature type="binding site" evidence="10">
    <location>
        <position position="117"/>
    </location>
    <ligand>
        <name>ATP</name>
        <dbReference type="ChEBI" id="CHEBI:30616"/>
    </ligand>
</feature>
<evidence type="ECO:0000256" key="6">
    <source>
        <dbReference type="ARBA" id="ARBA00022598"/>
    </source>
</evidence>
<dbReference type="Gene3D" id="1.20.5.470">
    <property type="entry name" value="Single helix bin"/>
    <property type="match status" value="1"/>
</dbReference>
<feature type="binding site" evidence="10">
    <location>
        <position position="184"/>
    </location>
    <ligand>
        <name>L-citrulline</name>
        <dbReference type="ChEBI" id="CHEBI:57743"/>
    </ligand>
</feature>
<feature type="binding site" evidence="10">
    <location>
        <position position="123"/>
    </location>
    <ligand>
        <name>L-citrulline</name>
        <dbReference type="ChEBI" id="CHEBI:57743"/>
    </ligand>
</feature>
<dbReference type="InterPro" id="IPR018223">
    <property type="entry name" value="Arginosuc_synth_CS"/>
</dbReference>
<dbReference type="InterPro" id="IPR048267">
    <property type="entry name" value="Arginosuc_syn_N"/>
</dbReference>
<dbReference type="GO" id="GO:0000053">
    <property type="term" value="P:argininosuccinate metabolic process"/>
    <property type="evidence" value="ECO:0007669"/>
    <property type="project" value="TreeGrafter"/>
</dbReference>
<feature type="binding site" evidence="10">
    <location>
        <position position="272"/>
    </location>
    <ligand>
        <name>L-citrulline</name>
        <dbReference type="ChEBI" id="CHEBI:57743"/>
    </ligand>
</feature>
<feature type="binding site" evidence="10">
    <location>
        <position position="124"/>
    </location>
    <ligand>
        <name>L-aspartate</name>
        <dbReference type="ChEBI" id="CHEBI:29991"/>
    </ligand>
</feature>
<comment type="subunit">
    <text evidence="2 10">Homotetramer.</text>
</comment>
<comment type="similarity">
    <text evidence="10">Belongs to the argininosuccinate synthase family. Type 1 subfamily.</text>
</comment>
<evidence type="ECO:0000256" key="1">
    <source>
        <dbReference type="ARBA" id="ARBA00004967"/>
    </source>
</evidence>
<reference evidence="14" key="1">
    <citation type="submission" date="2016-11" db="EMBL/GenBank/DDBJ databases">
        <authorList>
            <person name="Varghese N."/>
            <person name="Submissions S."/>
        </authorList>
    </citation>
    <scope>NUCLEOTIDE SEQUENCE [LARGE SCALE GENOMIC DNA]</scope>
    <source>
        <strain evidence="14">CGMCC 1.6496</strain>
    </source>
</reference>
<sequence>MGKEKIVLAYSGGLDTSVAVRWLQDKYNYDVIAVALDVGEGKDLEFIKNKALQVGAVKSYVIDAKALFANEFVLPALQSNLLYEGKYPLISALSRPLIAKILVHIAKEEGAVAVAHGCTGKGNDQVRFDVAFTALDPSLDIVAPVREWAMSREEEIAYAKEHQIPVPIDLDNPFSIDQNLWGRSNECGILEDPWAEAPKEAYDLTTDPEEAPDKPQIVEIAFEQGKPVAIDGEKLSLEALILQLNQVAGKHGVGRIDHVENRLVGIKSREIYEAPAAVTLIAAHQELEALTLTREVAQFKPLMEQKLAQVVYDGLWYSPLTKALIAFITETQKDVSGIVKVKLYKGQAQVVGRKSKQSLYDFDLATYNAEDSFDHEAALGFIKLWGLPTKVHATVNQTHRSVEESVKEAILDVKEKENLLL</sequence>
<dbReference type="Pfam" id="PF20979">
    <property type="entry name" value="Arginosuc_syn_C"/>
    <property type="match status" value="1"/>
</dbReference>
<dbReference type="NCBIfam" id="NF001770">
    <property type="entry name" value="PRK00509.1"/>
    <property type="match status" value="1"/>
</dbReference>
<evidence type="ECO:0000256" key="9">
    <source>
        <dbReference type="ARBA" id="ARBA00022840"/>
    </source>
</evidence>
<dbReference type="Pfam" id="PF00764">
    <property type="entry name" value="Arginosuc_synth"/>
    <property type="match status" value="1"/>
</dbReference>
<evidence type="ECO:0000256" key="8">
    <source>
        <dbReference type="ARBA" id="ARBA00022741"/>
    </source>
</evidence>
<feature type="binding site" evidence="10">
    <location>
        <position position="127"/>
    </location>
    <ligand>
        <name>L-citrulline</name>
        <dbReference type="ChEBI" id="CHEBI:57743"/>
    </ligand>
</feature>
<keyword evidence="4 10" id="KW-0963">Cytoplasm</keyword>
<gene>
    <name evidence="10" type="primary">argG</name>
    <name evidence="13" type="ORF">SAMN05421807_10511</name>
</gene>
<evidence type="ECO:0000256" key="4">
    <source>
        <dbReference type="ARBA" id="ARBA00022490"/>
    </source>
</evidence>
<protein>
    <recommendedName>
        <fullName evidence="3 10">Argininosuccinate synthase</fullName>
        <ecNumber evidence="3 10">6.3.4.5</ecNumber>
    </recommendedName>
    <alternativeName>
        <fullName evidence="10">Citrulline--aspartate ligase</fullName>
    </alternativeName>
</protein>
<dbReference type="InterPro" id="IPR023434">
    <property type="entry name" value="Arginosuc_synth_type_1_subfam"/>
</dbReference>
<feature type="binding site" evidence="10">
    <location>
        <position position="175"/>
    </location>
    <ligand>
        <name>L-citrulline</name>
        <dbReference type="ChEBI" id="CHEBI:57743"/>
    </ligand>
</feature>
<feature type="binding site" evidence="10">
    <location>
        <position position="119"/>
    </location>
    <ligand>
        <name>L-aspartate</name>
        <dbReference type="ChEBI" id="CHEBI:29991"/>
    </ligand>
</feature>
<proteinExistence type="inferred from homology"/>
<dbReference type="Proteomes" id="UP000184079">
    <property type="component" value="Unassembled WGS sequence"/>
</dbReference>
<dbReference type="FunFam" id="3.90.1260.10:FF:000007">
    <property type="entry name" value="Argininosuccinate synthase"/>
    <property type="match status" value="1"/>
</dbReference>
<feature type="domain" description="Arginosuccinate synthase C-terminal" evidence="12">
    <location>
        <begin position="174"/>
        <end position="391"/>
    </location>
</feature>
<dbReference type="InterPro" id="IPR024074">
    <property type="entry name" value="AS_cat/multimer_dom_body"/>
</dbReference>
<accession>A0A1M5R3X9</accession>
<feature type="binding site" evidence="10">
    <location>
        <position position="87"/>
    </location>
    <ligand>
        <name>L-citrulline</name>
        <dbReference type="ChEBI" id="CHEBI:57743"/>
    </ligand>
</feature>
<feature type="domain" description="Arginosuccinate synthase-like N-terminal" evidence="11">
    <location>
        <begin position="5"/>
        <end position="165"/>
    </location>
</feature>
<evidence type="ECO:0000259" key="11">
    <source>
        <dbReference type="Pfam" id="PF00764"/>
    </source>
</evidence>
<dbReference type="FunFam" id="1.20.5.470:FF:000002">
    <property type="entry name" value="Argininosuccinate synthase"/>
    <property type="match status" value="1"/>
</dbReference>
<dbReference type="EMBL" id="FQXD01000005">
    <property type="protein sequence ID" value="SHH21094.1"/>
    <property type="molecule type" value="Genomic_DNA"/>
</dbReference>
<dbReference type="GO" id="GO:0000050">
    <property type="term" value="P:urea cycle"/>
    <property type="evidence" value="ECO:0007669"/>
    <property type="project" value="TreeGrafter"/>
</dbReference>
<dbReference type="GO" id="GO:0006526">
    <property type="term" value="P:L-arginine biosynthetic process"/>
    <property type="evidence" value="ECO:0007669"/>
    <property type="project" value="UniProtKB-UniRule"/>
</dbReference>
<dbReference type="HAMAP" id="MF_00005">
    <property type="entry name" value="Arg_succ_synth_type1"/>
    <property type="match status" value="1"/>
</dbReference>
<dbReference type="EC" id="6.3.4.5" evidence="3 10"/>
<dbReference type="PROSITE" id="PS00565">
    <property type="entry name" value="ARGININOSUCCIN_SYN_2"/>
    <property type="match status" value="1"/>
</dbReference>
<dbReference type="OrthoDB" id="9801641at2"/>
<dbReference type="SUPFAM" id="SSF52402">
    <property type="entry name" value="Adenine nucleotide alpha hydrolases-like"/>
    <property type="match status" value="1"/>
</dbReference>
<keyword evidence="5 10" id="KW-0055">Arginine biosynthesis</keyword>
<comment type="caution">
    <text evidence="10">Lacks conserved residue(s) required for the propagation of feature annotation.</text>
</comment>
<keyword evidence="9 10" id="KW-0067">ATP-binding</keyword>
<dbReference type="PANTHER" id="PTHR11587:SF2">
    <property type="entry name" value="ARGININOSUCCINATE SYNTHASE"/>
    <property type="match status" value="1"/>
</dbReference>
<dbReference type="InterPro" id="IPR048268">
    <property type="entry name" value="Arginosuc_syn_C"/>
</dbReference>
<dbReference type="PROSITE" id="PS00564">
    <property type="entry name" value="ARGININOSUCCIN_SYN_1"/>
    <property type="match status" value="1"/>
</dbReference>
<dbReference type="GO" id="GO:0005524">
    <property type="term" value="F:ATP binding"/>
    <property type="evidence" value="ECO:0007669"/>
    <property type="project" value="UniProtKB-UniRule"/>
</dbReference>
<dbReference type="GO" id="GO:0005737">
    <property type="term" value="C:cytoplasm"/>
    <property type="evidence" value="ECO:0007669"/>
    <property type="project" value="UniProtKB-SubCell"/>
</dbReference>
<keyword evidence="7 10" id="KW-0028">Amino-acid biosynthesis</keyword>
<dbReference type="Gene3D" id="3.40.50.620">
    <property type="entry name" value="HUPs"/>
    <property type="match status" value="1"/>
</dbReference>
<evidence type="ECO:0000313" key="13">
    <source>
        <dbReference type="EMBL" id="SHH21094.1"/>
    </source>
</evidence>
<comment type="subcellular location">
    <subcellularLocation>
        <location evidence="10">Cytoplasm</location>
    </subcellularLocation>
</comment>
<keyword evidence="14" id="KW-1185">Reference proteome</keyword>
<evidence type="ECO:0000313" key="14">
    <source>
        <dbReference type="Proteomes" id="UP000184079"/>
    </source>
</evidence>
<evidence type="ECO:0000256" key="5">
    <source>
        <dbReference type="ARBA" id="ARBA00022571"/>
    </source>
</evidence>
<evidence type="ECO:0000256" key="10">
    <source>
        <dbReference type="HAMAP-Rule" id="MF_00005"/>
    </source>
</evidence>
<dbReference type="NCBIfam" id="TIGR00032">
    <property type="entry name" value="argG"/>
    <property type="match status" value="1"/>
</dbReference>
<dbReference type="GO" id="GO:0004055">
    <property type="term" value="F:argininosuccinate synthase activity"/>
    <property type="evidence" value="ECO:0007669"/>
    <property type="project" value="UniProtKB-UniRule"/>
</dbReference>
<dbReference type="InterPro" id="IPR001518">
    <property type="entry name" value="Arginosuc_synth"/>
</dbReference>
<evidence type="ECO:0000256" key="3">
    <source>
        <dbReference type="ARBA" id="ARBA00012286"/>
    </source>
</evidence>
<dbReference type="CDD" id="cd01999">
    <property type="entry name" value="ASS"/>
    <property type="match status" value="1"/>
</dbReference>
<dbReference type="RefSeq" id="WP_073006742.1">
    <property type="nucleotide sequence ID" value="NZ_FQXD01000005.1"/>
</dbReference>
<feature type="binding site" evidence="10">
    <location>
        <position position="123"/>
    </location>
    <ligand>
        <name>L-aspartate</name>
        <dbReference type="ChEBI" id="CHEBI:29991"/>
    </ligand>
</feature>
<evidence type="ECO:0000256" key="2">
    <source>
        <dbReference type="ARBA" id="ARBA00011881"/>
    </source>
</evidence>
<evidence type="ECO:0000259" key="12">
    <source>
        <dbReference type="Pfam" id="PF20979"/>
    </source>
</evidence>
<comment type="catalytic activity">
    <reaction evidence="10">
        <text>L-citrulline + L-aspartate + ATP = 2-(N(omega)-L-arginino)succinate + AMP + diphosphate + H(+)</text>
        <dbReference type="Rhea" id="RHEA:10932"/>
        <dbReference type="ChEBI" id="CHEBI:15378"/>
        <dbReference type="ChEBI" id="CHEBI:29991"/>
        <dbReference type="ChEBI" id="CHEBI:30616"/>
        <dbReference type="ChEBI" id="CHEBI:33019"/>
        <dbReference type="ChEBI" id="CHEBI:57472"/>
        <dbReference type="ChEBI" id="CHEBI:57743"/>
        <dbReference type="ChEBI" id="CHEBI:456215"/>
        <dbReference type="EC" id="6.3.4.5"/>
    </reaction>
</comment>
<dbReference type="UniPathway" id="UPA00068">
    <property type="reaction ID" value="UER00113"/>
</dbReference>
<keyword evidence="8 10" id="KW-0547">Nucleotide-binding</keyword>
<dbReference type="Gene3D" id="3.90.1260.10">
    <property type="entry name" value="Argininosuccinate synthetase, chain A, domain 2"/>
    <property type="match status" value="1"/>
</dbReference>
<name>A0A1M5R3X9_9BACI</name>
<organism evidence="13 14">
    <name type="scientific">Virgibacillus chiguensis</name>
    <dbReference type="NCBI Taxonomy" id="411959"/>
    <lineage>
        <taxon>Bacteria</taxon>
        <taxon>Bacillati</taxon>
        <taxon>Bacillota</taxon>
        <taxon>Bacilli</taxon>
        <taxon>Bacillales</taxon>
        <taxon>Bacillaceae</taxon>
        <taxon>Virgibacillus</taxon>
    </lineage>
</organism>
<comment type="pathway">
    <text evidence="1 10">Amino-acid biosynthesis; L-arginine biosynthesis; L-arginine from L-ornithine and carbamoyl phosphate: step 2/3.</text>
</comment>
<dbReference type="SUPFAM" id="SSF69864">
    <property type="entry name" value="Argininosuccinate synthetase, C-terminal domain"/>
    <property type="match status" value="1"/>
</dbReference>
<feature type="binding site" evidence="10">
    <location>
        <position position="260"/>
    </location>
    <ligand>
        <name>L-citrulline</name>
        <dbReference type="ChEBI" id="CHEBI:57743"/>
    </ligand>
</feature>
<dbReference type="AlphaFoldDB" id="A0A1M5R3X9"/>